<reference evidence="2" key="1">
    <citation type="submission" date="2023-11" db="EMBL/GenBank/DDBJ databases">
        <title>Completed genome sequence of Mycoplasma equirhinis type strain M432/72.</title>
        <authorList>
            <person name="Spergser J."/>
        </authorList>
    </citation>
    <scope>NUCLEOTIDE SEQUENCE [LARGE SCALE GENOMIC DNA]</scope>
    <source>
        <strain evidence="2">M432/72</strain>
    </source>
</reference>
<dbReference type="Gene3D" id="3.30.1230.10">
    <property type="entry name" value="YlxR-like"/>
    <property type="match status" value="1"/>
</dbReference>
<evidence type="ECO:0000313" key="2">
    <source>
        <dbReference type="EMBL" id="WPB53925.1"/>
    </source>
</evidence>
<dbReference type="EMBL" id="CP137845">
    <property type="protein sequence ID" value="WPB53925.1"/>
    <property type="molecule type" value="Genomic_DNA"/>
</dbReference>
<dbReference type="GeneID" id="94493838"/>
<dbReference type="InterPro" id="IPR037465">
    <property type="entry name" value="YlxR"/>
</dbReference>
<dbReference type="PANTHER" id="PTHR34215:SF1">
    <property type="entry name" value="YLXR DOMAIN-CONTAINING PROTEIN"/>
    <property type="match status" value="1"/>
</dbReference>
<feature type="domain" description="YlxR" evidence="1">
    <location>
        <begin position="10"/>
        <end position="83"/>
    </location>
</feature>
<dbReference type="SUPFAM" id="SSF64376">
    <property type="entry name" value="YlxR-like"/>
    <property type="match status" value="1"/>
</dbReference>
<keyword evidence="3" id="KW-1185">Reference proteome</keyword>
<evidence type="ECO:0000259" key="1">
    <source>
        <dbReference type="Pfam" id="PF04296"/>
    </source>
</evidence>
<dbReference type="InterPro" id="IPR035931">
    <property type="entry name" value="YlxR-like_sf"/>
</dbReference>
<dbReference type="InterPro" id="IPR007393">
    <property type="entry name" value="YlxR_dom"/>
</dbReference>
<dbReference type="Proteomes" id="UP001303601">
    <property type="component" value="Chromosome"/>
</dbReference>
<sequence length="98" mass="11697">MKIDRRIYLRKSIVDSQLYEINNLLRFVKNKDGVISFDSTKTKPGRGAYCLNSQDQIEILFKKRLLNRAFKQNISIEIYNSMKAEVEKWIKEINEHQM</sequence>
<dbReference type="CDD" id="cd00279">
    <property type="entry name" value="YlxR"/>
    <property type="match status" value="1"/>
</dbReference>
<dbReference type="RefSeq" id="WP_140031228.1">
    <property type="nucleotide sequence ID" value="NZ_AP027305.1"/>
</dbReference>
<organism evidence="2 3">
    <name type="scientific">Metamycoplasma equirhinis</name>
    <dbReference type="NCBI Taxonomy" id="92402"/>
    <lineage>
        <taxon>Bacteria</taxon>
        <taxon>Bacillati</taxon>
        <taxon>Mycoplasmatota</taxon>
        <taxon>Mycoplasmoidales</taxon>
        <taxon>Metamycoplasmataceae</taxon>
        <taxon>Metamycoplasma</taxon>
    </lineage>
</organism>
<gene>
    <name evidence="2" type="ORF">R9B83_02965</name>
</gene>
<evidence type="ECO:0000313" key="3">
    <source>
        <dbReference type="Proteomes" id="UP001303601"/>
    </source>
</evidence>
<proteinExistence type="predicted"/>
<name>A0ABZ0PAN4_9BACT</name>
<dbReference type="Pfam" id="PF04296">
    <property type="entry name" value="YlxR"/>
    <property type="match status" value="1"/>
</dbReference>
<protein>
    <submittedName>
        <fullName evidence="2">YlxR family protein</fullName>
    </submittedName>
</protein>
<accession>A0ABZ0PAN4</accession>
<dbReference type="PANTHER" id="PTHR34215">
    <property type="entry name" value="BLL0784 PROTEIN"/>
    <property type="match status" value="1"/>
</dbReference>